<evidence type="ECO:0000313" key="1">
    <source>
        <dbReference type="EMBL" id="TWU37597.1"/>
    </source>
</evidence>
<dbReference type="AlphaFoldDB" id="A0A5C6DNZ5"/>
<keyword evidence="2" id="KW-1185">Reference proteome</keyword>
<dbReference type="EMBL" id="SJPY01000007">
    <property type="protein sequence ID" value="TWU37597.1"/>
    <property type="molecule type" value="Genomic_DNA"/>
</dbReference>
<accession>A0A5C6DNZ5</accession>
<sequence length="71" mass="8101">MRTKVDEHSLLDINRASASKNVDDEISKNGSISIENLDQHLRLRGNAIAQRAQTRVWIILNTYQQEVTPID</sequence>
<proteinExistence type="predicted"/>
<gene>
    <name evidence="1" type="ORF">Q31b_43850</name>
</gene>
<reference evidence="1 2" key="1">
    <citation type="submission" date="2019-02" db="EMBL/GenBank/DDBJ databases">
        <title>Deep-cultivation of Planctomycetes and their phenomic and genomic characterization uncovers novel biology.</title>
        <authorList>
            <person name="Wiegand S."/>
            <person name="Jogler M."/>
            <person name="Boedeker C."/>
            <person name="Pinto D."/>
            <person name="Vollmers J."/>
            <person name="Rivas-Marin E."/>
            <person name="Kohn T."/>
            <person name="Peeters S.H."/>
            <person name="Heuer A."/>
            <person name="Rast P."/>
            <person name="Oberbeckmann S."/>
            <person name="Bunk B."/>
            <person name="Jeske O."/>
            <person name="Meyerdierks A."/>
            <person name="Storesund J.E."/>
            <person name="Kallscheuer N."/>
            <person name="Luecker S."/>
            <person name="Lage O.M."/>
            <person name="Pohl T."/>
            <person name="Merkel B.J."/>
            <person name="Hornburger P."/>
            <person name="Mueller R.-W."/>
            <person name="Bruemmer F."/>
            <person name="Labrenz M."/>
            <person name="Spormann A.M."/>
            <person name="Op Den Camp H."/>
            <person name="Overmann J."/>
            <person name="Amann R."/>
            <person name="Jetten M.S.M."/>
            <person name="Mascher T."/>
            <person name="Medema M.H."/>
            <person name="Devos D.P."/>
            <person name="Kaster A.-K."/>
            <person name="Ovreas L."/>
            <person name="Rohde M."/>
            <person name="Galperin M.Y."/>
            <person name="Jogler C."/>
        </authorList>
    </citation>
    <scope>NUCLEOTIDE SEQUENCE [LARGE SCALE GENOMIC DNA]</scope>
    <source>
        <strain evidence="1 2">Q31b</strain>
    </source>
</reference>
<organism evidence="1 2">
    <name type="scientific">Novipirellula aureliae</name>
    <dbReference type="NCBI Taxonomy" id="2527966"/>
    <lineage>
        <taxon>Bacteria</taxon>
        <taxon>Pseudomonadati</taxon>
        <taxon>Planctomycetota</taxon>
        <taxon>Planctomycetia</taxon>
        <taxon>Pirellulales</taxon>
        <taxon>Pirellulaceae</taxon>
        <taxon>Novipirellula</taxon>
    </lineage>
</organism>
<evidence type="ECO:0000313" key="2">
    <source>
        <dbReference type="Proteomes" id="UP000315471"/>
    </source>
</evidence>
<comment type="caution">
    <text evidence="1">The sequence shown here is derived from an EMBL/GenBank/DDBJ whole genome shotgun (WGS) entry which is preliminary data.</text>
</comment>
<name>A0A5C6DNZ5_9BACT</name>
<protein>
    <submittedName>
        <fullName evidence="1">Uncharacterized protein</fullName>
    </submittedName>
</protein>
<dbReference type="Proteomes" id="UP000315471">
    <property type="component" value="Unassembled WGS sequence"/>
</dbReference>